<organism evidence="1 2">
    <name type="scientific">Araneus ventricosus</name>
    <name type="common">Orbweaver spider</name>
    <name type="synonym">Epeira ventricosa</name>
    <dbReference type="NCBI Taxonomy" id="182803"/>
    <lineage>
        <taxon>Eukaryota</taxon>
        <taxon>Metazoa</taxon>
        <taxon>Ecdysozoa</taxon>
        <taxon>Arthropoda</taxon>
        <taxon>Chelicerata</taxon>
        <taxon>Arachnida</taxon>
        <taxon>Araneae</taxon>
        <taxon>Araneomorphae</taxon>
        <taxon>Entelegynae</taxon>
        <taxon>Araneoidea</taxon>
        <taxon>Araneidae</taxon>
        <taxon>Araneus</taxon>
    </lineage>
</organism>
<gene>
    <name evidence="1" type="ORF">AVEN_172477_1</name>
</gene>
<accession>A0A4Y2RXU8</accession>
<reference evidence="1 2" key="1">
    <citation type="journal article" date="2019" name="Sci. Rep.">
        <title>Orb-weaving spider Araneus ventricosus genome elucidates the spidroin gene catalogue.</title>
        <authorList>
            <person name="Kono N."/>
            <person name="Nakamura H."/>
            <person name="Ohtoshi R."/>
            <person name="Moran D.A.P."/>
            <person name="Shinohara A."/>
            <person name="Yoshida Y."/>
            <person name="Fujiwara M."/>
            <person name="Mori M."/>
            <person name="Tomita M."/>
            <person name="Arakawa K."/>
        </authorList>
    </citation>
    <scope>NUCLEOTIDE SEQUENCE [LARGE SCALE GENOMIC DNA]</scope>
</reference>
<protein>
    <submittedName>
        <fullName evidence="1">Uncharacterized protein</fullName>
    </submittedName>
</protein>
<keyword evidence="2" id="KW-1185">Reference proteome</keyword>
<evidence type="ECO:0000313" key="2">
    <source>
        <dbReference type="Proteomes" id="UP000499080"/>
    </source>
</evidence>
<name>A0A4Y2RXU8_ARAVE</name>
<sequence length="106" mass="12022">MSSTPTVREDFNSLIGQNHIIIGYAVDFNKITDAVTFWSFNGEHGSINGSILVPRLGSETSLFPPVNDKCDSRTRFSNRLGSRSVEKRTPISRRLCTWRKRYSLRG</sequence>
<comment type="caution">
    <text evidence="1">The sequence shown here is derived from an EMBL/GenBank/DDBJ whole genome shotgun (WGS) entry which is preliminary data.</text>
</comment>
<dbReference type="EMBL" id="BGPR01147857">
    <property type="protein sequence ID" value="GBN79815.1"/>
    <property type="molecule type" value="Genomic_DNA"/>
</dbReference>
<dbReference type="Proteomes" id="UP000499080">
    <property type="component" value="Unassembled WGS sequence"/>
</dbReference>
<dbReference type="AlphaFoldDB" id="A0A4Y2RXU8"/>
<evidence type="ECO:0000313" key="1">
    <source>
        <dbReference type="EMBL" id="GBN79815.1"/>
    </source>
</evidence>
<proteinExistence type="predicted"/>